<reference evidence="2" key="1">
    <citation type="submission" date="2016-10" db="EMBL/GenBank/DDBJ databases">
        <authorList>
            <person name="Varghese N."/>
            <person name="Submissions S."/>
        </authorList>
    </citation>
    <scope>NUCLEOTIDE SEQUENCE [LARGE SCALE GENOMIC DNA]</scope>
    <source>
        <strain evidence="2">BL36</strain>
    </source>
</reference>
<name>A0A1I4V5J7_9HYPH</name>
<keyword evidence="2" id="KW-1185">Reference proteome</keyword>
<dbReference type="AlphaFoldDB" id="A0A1I4V5J7"/>
<dbReference type="Proteomes" id="UP000199048">
    <property type="component" value="Unassembled WGS sequence"/>
</dbReference>
<dbReference type="STRING" id="582667.SAMN05192568_10884"/>
<dbReference type="EMBL" id="FOTK01000088">
    <property type="protein sequence ID" value="SFM96452.1"/>
    <property type="molecule type" value="Genomic_DNA"/>
</dbReference>
<organism evidence="1 2">
    <name type="scientific">Methylobacterium pseudosasicola</name>
    <dbReference type="NCBI Taxonomy" id="582667"/>
    <lineage>
        <taxon>Bacteria</taxon>
        <taxon>Pseudomonadati</taxon>
        <taxon>Pseudomonadota</taxon>
        <taxon>Alphaproteobacteria</taxon>
        <taxon>Hyphomicrobiales</taxon>
        <taxon>Methylobacteriaceae</taxon>
        <taxon>Methylobacterium</taxon>
    </lineage>
</organism>
<evidence type="ECO:0000313" key="2">
    <source>
        <dbReference type="Proteomes" id="UP000199048"/>
    </source>
</evidence>
<protein>
    <submittedName>
        <fullName evidence="1">Uncharacterized protein</fullName>
    </submittedName>
</protein>
<accession>A0A1I4V5J7</accession>
<evidence type="ECO:0000313" key="1">
    <source>
        <dbReference type="EMBL" id="SFM96452.1"/>
    </source>
</evidence>
<proteinExistence type="predicted"/>
<gene>
    <name evidence="1" type="ORF">SAMN05192568_10884</name>
</gene>
<sequence length="239" mass="25766">MLLSHHESVMMRGNGIPASVFMKEPDQEMAAALAAIGGEFRRNELAYLAATMKVEAAIRDRLAFRLHQDYEPSGCIVAREWNRVDLAVLDPAGAPLALVELKAMYTFDAFGNLRHFTDATTADELKAQRLAVGGTAVYSLLLATHLGGTIEPQFLKPVKYSGGINRAITKHGDAAAVHAQACETIDKDLAARAVVARGEVEGGAAFGQSASVLYWLVRNDGHATMASERGFRSDFIPPL</sequence>